<evidence type="ECO:0000256" key="2">
    <source>
        <dbReference type="ARBA" id="ARBA00022679"/>
    </source>
</evidence>
<comment type="similarity">
    <text evidence="4">Belongs to the protein N5-glutamine methyltransferase family. PrmC subfamily.</text>
</comment>
<dbReference type="NCBIfam" id="TIGR00536">
    <property type="entry name" value="hemK_fam"/>
    <property type="match status" value="1"/>
</dbReference>
<organism evidence="7 8">
    <name type="scientific">Candidatus Phycosocius spiralis</name>
    <dbReference type="NCBI Taxonomy" id="2815099"/>
    <lineage>
        <taxon>Bacteria</taxon>
        <taxon>Pseudomonadati</taxon>
        <taxon>Pseudomonadota</taxon>
        <taxon>Alphaproteobacteria</taxon>
        <taxon>Caulobacterales</taxon>
        <taxon>Caulobacterales incertae sedis</taxon>
        <taxon>Candidatus Phycosocius</taxon>
    </lineage>
</organism>
<dbReference type="PANTHER" id="PTHR18895:SF74">
    <property type="entry name" value="MTRF1L RELEASE FACTOR GLUTAMINE METHYLTRANSFERASE"/>
    <property type="match status" value="1"/>
</dbReference>
<dbReference type="InterPro" id="IPR019874">
    <property type="entry name" value="RF_methyltr_PrmC"/>
</dbReference>
<feature type="binding site" evidence="4">
    <location>
        <begin position="191"/>
        <end position="194"/>
    </location>
    <ligand>
        <name>substrate</name>
    </ligand>
</feature>
<dbReference type="InterPro" id="IPR002052">
    <property type="entry name" value="DNA_methylase_N6_adenine_CS"/>
</dbReference>
<reference evidence="7" key="2">
    <citation type="journal article" date="2023" name="ISME Commun">
        <title>Characterization of a bloom-associated alphaproteobacterial lineage, 'Candidatus Phycosocius': insights into freshwater algal-bacterial interactions.</title>
        <authorList>
            <person name="Tanabe Y."/>
            <person name="Yamaguchi H."/>
            <person name="Yoshida M."/>
            <person name="Kai A."/>
            <person name="Okazaki Y."/>
        </authorList>
    </citation>
    <scope>NUCLEOTIDE SEQUENCE</scope>
    <source>
        <strain evidence="7">BOTRYCO-1</strain>
    </source>
</reference>
<keyword evidence="3 4" id="KW-0949">S-adenosyl-L-methionine</keyword>
<dbReference type="RefSeq" id="WP_284360275.1">
    <property type="nucleotide sequence ID" value="NZ_BPFZ01000009.1"/>
</dbReference>
<dbReference type="NCBIfam" id="TIGR03534">
    <property type="entry name" value="RF_mod_PrmC"/>
    <property type="match status" value="1"/>
</dbReference>
<evidence type="ECO:0000313" key="8">
    <source>
        <dbReference type="Proteomes" id="UP001161064"/>
    </source>
</evidence>
<comment type="function">
    <text evidence="4">Methylates the class 1 translation termination release factors RF1/PrfA and RF2/PrfB on the glutamine residue of the universally conserved GGQ motif.</text>
</comment>
<dbReference type="InterPro" id="IPR029063">
    <property type="entry name" value="SAM-dependent_MTases_sf"/>
</dbReference>
<dbReference type="InterPro" id="IPR004556">
    <property type="entry name" value="HemK-like"/>
</dbReference>
<accession>A0ABQ4PWL8</accession>
<evidence type="ECO:0000259" key="6">
    <source>
        <dbReference type="Pfam" id="PF17827"/>
    </source>
</evidence>
<feature type="binding site" evidence="4">
    <location>
        <position position="177"/>
    </location>
    <ligand>
        <name>S-adenosyl-L-methionine</name>
        <dbReference type="ChEBI" id="CHEBI:59789"/>
    </ligand>
</feature>
<dbReference type="SUPFAM" id="SSF53335">
    <property type="entry name" value="S-adenosyl-L-methionine-dependent methyltransferases"/>
    <property type="match status" value="1"/>
</dbReference>
<dbReference type="Gene3D" id="1.10.8.10">
    <property type="entry name" value="DNA helicase RuvA subunit, C-terminal domain"/>
    <property type="match status" value="1"/>
</dbReference>
<dbReference type="GO" id="GO:0008168">
    <property type="term" value="F:methyltransferase activity"/>
    <property type="evidence" value="ECO:0007669"/>
    <property type="project" value="UniProtKB-KW"/>
</dbReference>
<keyword evidence="2 4" id="KW-0808">Transferase</keyword>
<dbReference type="GO" id="GO:0032259">
    <property type="term" value="P:methylation"/>
    <property type="evidence" value="ECO:0007669"/>
    <property type="project" value="UniProtKB-KW"/>
</dbReference>
<evidence type="ECO:0000259" key="5">
    <source>
        <dbReference type="Pfam" id="PF13847"/>
    </source>
</evidence>
<comment type="caution">
    <text evidence="7">The sequence shown here is derived from an EMBL/GenBank/DDBJ whole genome shotgun (WGS) entry which is preliminary data.</text>
</comment>
<evidence type="ECO:0000256" key="3">
    <source>
        <dbReference type="ARBA" id="ARBA00022691"/>
    </source>
</evidence>
<evidence type="ECO:0000313" key="7">
    <source>
        <dbReference type="EMBL" id="GIU67390.1"/>
    </source>
</evidence>
<sequence>MTETPLTLVKAWTKARKRLEHAGIDMPVIDARILLLAATGLDRATLISEPHLTLTENSAATFETYVARRAAREPAAHIIGKKGFWTLDLHSDRRALVPRPETEVIVDMVLKTFVMDEPKRVLDLGVGAGTIIMSLLVERPAWSGVGIDVCPDALSLAHENAASLGLLNRLSLQVGHWHQGIEERFDCVVSNPPYIPSADLATLEDEVRLYDPRMALDGGADGLDPYRTLFSALPSLLKPNGIFAFEFGMNQSDPVLAMARTTQGLGNISIIKDLSNIDRVIMGTWHPT</sequence>
<reference evidence="7" key="1">
    <citation type="submission" date="2021-05" db="EMBL/GenBank/DDBJ databases">
        <authorList>
            <person name="Tanabe Y."/>
        </authorList>
    </citation>
    <scope>NUCLEOTIDE SEQUENCE</scope>
    <source>
        <strain evidence="7">BOTRYCO-1</strain>
    </source>
</reference>
<keyword evidence="8" id="KW-1185">Reference proteome</keyword>
<dbReference type="CDD" id="cd02440">
    <property type="entry name" value="AdoMet_MTases"/>
    <property type="match status" value="1"/>
</dbReference>
<name>A0ABQ4PWL8_9PROT</name>
<comment type="catalytic activity">
    <reaction evidence="4">
        <text>L-glutaminyl-[peptide chain release factor] + S-adenosyl-L-methionine = N(5)-methyl-L-glutaminyl-[peptide chain release factor] + S-adenosyl-L-homocysteine + H(+)</text>
        <dbReference type="Rhea" id="RHEA:42896"/>
        <dbReference type="Rhea" id="RHEA-COMP:10271"/>
        <dbReference type="Rhea" id="RHEA-COMP:10272"/>
        <dbReference type="ChEBI" id="CHEBI:15378"/>
        <dbReference type="ChEBI" id="CHEBI:30011"/>
        <dbReference type="ChEBI" id="CHEBI:57856"/>
        <dbReference type="ChEBI" id="CHEBI:59789"/>
        <dbReference type="ChEBI" id="CHEBI:61891"/>
        <dbReference type="EC" id="2.1.1.297"/>
    </reaction>
</comment>
<dbReference type="Proteomes" id="UP001161064">
    <property type="component" value="Unassembled WGS sequence"/>
</dbReference>
<feature type="binding site" evidence="4">
    <location>
        <position position="148"/>
    </location>
    <ligand>
        <name>S-adenosyl-L-methionine</name>
        <dbReference type="ChEBI" id="CHEBI:59789"/>
    </ligand>
</feature>
<proteinExistence type="inferred from homology"/>
<dbReference type="EMBL" id="BPFZ01000009">
    <property type="protein sequence ID" value="GIU67390.1"/>
    <property type="molecule type" value="Genomic_DNA"/>
</dbReference>
<dbReference type="InterPro" id="IPR025714">
    <property type="entry name" value="Methyltranfer_dom"/>
</dbReference>
<dbReference type="PROSITE" id="PS00092">
    <property type="entry name" value="N6_MTASE"/>
    <property type="match status" value="1"/>
</dbReference>
<dbReference type="HAMAP" id="MF_02126">
    <property type="entry name" value="RF_methyltr_PrmC"/>
    <property type="match status" value="1"/>
</dbReference>
<feature type="binding site" evidence="4">
    <location>
        <begin position="125"/>
        <end position="129"/>
    </location>
    <ligand>
        <name>S-adenosyl-L-methionine</name>
        <dbReference type="ChEBI" id="CHEBI:59789"/>
    </ligand>
</feature>
<dbReference type="Pfam" id="PF13847">
    <property type="entry name" value="Methyltransf_31"/>
    <property type="match status" value="1"/>
</dbReference>
<keyword evidence="1 4" id="KW-0489">Methyltransferase</keyword>
<dbReference type="InterPro" id="IPR050320">
    <property type="entry name" value="N5-glutamine_MTase"/>
</dbReference>
<dbReference type="EC" id="2.1.1.297" evidence="4"/>
<protein>
    <recommendedName>
        <fullName evidence="4">Release factor glutamine methyltransferase</fullName>
        <shortName evidence="4">RF MTase</shortName>
        <ecNumber evidence="4">2.1.1.297</ecNumber>
    </recommendedName>
    <alternativeName>
        <fullName evidence="4">N5-glutamine methyltransferase PrmC</fullName>
    </alternativeName>
    <alternativeName>
        <fullName evidence="4">Protein-(glutamine-N5) MTase PrmC</fullName>
    </alternativeName>
    <alternativeName>
        <fullName evidence="4">Protein-glutamine N-methyltransferase PrmC</fullName>
    </alternativeName>
</protein>
<dbReference type="Gene3D" id="3.40.50.150">
    <property type="entry name" value="Vaccinia Virus protein VP39"/>
    <property type="match status" value="1"/>
</dbReference>
<dbReference type="Pfam" id="PF17827">
    <property type="entry name" value="PrmC_N"/>
    <property type="match status" value="1"/>
</dbReference>
<dbReference type="InterPro" id="IPR040758">
    <property type="entry name" value="PrmC_N"/>
</dbReference>
<feature type="domain" description="Release factor glutamine methyltransferase N-terminal" evidence="6">
    <location>
        <begin position="11"/>
        <end position="80"/>
    </location>
</feature>
<evidence type="ECO:0000256" key="4">
    <source>
        <dbReference type="HAMAP-Rule" id="MF_02126"/>
    </source>
</evidence>
<feature type="binding site" evidence="4">
    <location>
        <position position="191"/>
    </location>
    <ligand>
        <name>S-adenosyl-L-methionine</name>
        <dbReference type="ChEBI" id="CHEBI:59789"/>
    </ligand>
</feature>
<evidence type="ECO:0000256" key="1">
    <source>
        <dbReference type="ARBA" id="ARBA00022603"/>
    </source>
</evidence>
<dbReference type="PANTHER" id="PTHR18895">
    <property type="entry name" value="HEMK METHYLTRANSFERASE"/>
    <property type="match status" value="1"/>
</dbReference>
<feature type="domain" description="Methyltransferase" evidence="5">
    <location>
        <begin position="119"/>
        <end position="246"/>
    </location>
</feature>
<gene>
    <name evidence="4 7" type="primary">prmC</name>
    <name evidence="7" type="ORF">PsB1_1544</name>
</gene>